<name>A0A4R1RVP5_HYDET</name>
<dbReference type="PANTHER" id="PTHR33392">
    <property type="entry name" value="POLYISOPRENYL-TEICHOIC ACID--PEPTIDOGLYCAN TEICHOIC ACID TRANSFERASE TAGU"/>
    <property type="match status" value="1"/>
</dbReference>
<dbReference type="EMBL" id="SLUN01000009">
    <property type="protein sequence ID" value="TCL70721.1"/>
    <property type="molecule type" value="Genomic_DNA"/>
</dbReference>
<evidence type="ECO:0000313" key="4">
    <source>
        <dbReference type="EMBL" id="TCL70721.1"/>
    </source>
</evidence>
<accession>A0A4R1RVP5</accession>
<organism evidence="4 5">
    <name type="scientific">Hydrogenispora ethanolica</name>
    <dbReference type="NCBI Taxonomy" id="1082276"/>
    <lineage>
        <taxon>Bacteria</taxon>
        <taxon>Bacillati</taxon>
        <taxon>Bacillota</taxon>
        <taxon>Hydrogenispora</taxon>
    </lineage>
</organism>
<evidence type="ECO:0000259" key="3">
    <source>
        <dbReference type="Pfam" id="PF03816"/>
    </source>
</evidence>
<dbReference type="Proteomes" id="UP000295008">
    <property type="component" value="Unassembled WGS sequence"/>
</dbReference>
<gene>
    <name evidence="4" type="ORF">EDC14_100938</name>
</gene>
<dbReference type="InterPro" id="IPR050922">
    <property type="entry name" value="LytR/CpsA/Psr_CW_biosynth"/>
</dbReference>
<dbReference type="NCBIfam" id="TIGR00350">
    <property type="entry name" value="lytR_cpsA_psr"/>
    <property type="match status" value="1"/>
</dbReference>
<dbReference type="RefSeq" id="WP_207930728.1">
    <property type="nucleotide sequence ID" value="NZ_SLUN01000009.1"/>
</dbReference>
<dbReference type="PANTHER" id="PTHR33392:SF6">
    <property type="entry name" value="POLYISOPRENYL-TEICHOIC ACID--PEPTIDOGLYCAN TEICHOIC ACID TRANSFERASE TAGU"/>
    <property type="match status" value="1"/>
</dbReference>
<evidence type="ECO:0000313" key="5">
    <source>
        <dbReference type="Proteomes" id="UP000295008"/>
    </source>
</evidence>
<feature type="region of interest" description="Disordered" evidence="2">
    <location>
        <begin position="39"/>
        <end position="62"/>
    </location>
</feature>
<dbReference type="AlphaFoldDB" id="A0A4R1RVP5"/>
<evidence type="ECO:0000256" key="2">
    <source>
        <dbReference type="SAM" id="MobiDB-lite"/>
    </source>
</evidence>
<sequence>MRGRTIYSIVIPVLLVFALGLWALADPQRLLRPVLQQSLRGTAEPSQPAPSGERPEGKPQRPQGFNLMLLGVDSWSDNKARADMIMIAHVNPVQKKINLISIPRDTRVKVAGVGYTKLNHTHIVGEMAGGNGAGTQATLAATAALLDCSITSYIKVNFRGFADFIDSIDGLDITLEEPVKLTYGHQTLPAGTSHINGATALDLVRERASLSDGDFGRQRNQQLVLRALGEKLLKPEHFSDLLRLIRKAKTDILDTNLSDLELFKLAWTFKQIPLAAVSYHQLPGRSAYARDPLTRSILYYWVPDTQKTKRLGAAYLQ</sequence>
<protein>
    <submittedName>
        <fullName evidence="4">LytR family transcriptional attenuator</fullName>
    </submittedName>
</protein>
<reference evidence="4 5" key="1">
    <citation type="submission" date="2019-03" db="EMBL/GenBank/DDBJ databases">
        <title>Genomic Encyclopedia of Type Strains, Phase IV (KMG-IV): sequencing the most valuable type-strain genomes for metagenomic binning, comparative biology and taxonomic classification.</title>
        <authorList>
            <person name="Goeker M."/>
        </authorList>
    </citation>
    <scope>NUCLEOTIDE SEQUENCE [LARGE SCALE GENOMIC DNA]</scope>
    <source>
        <strain evidence="4 5">LX-B</strain>
    </source>
</reference>
<proteinExistence type="inferred from homology"/>
<dbReference type="Pfam" id="PF03816">
    <property type="entry name" value="LytR_cpsA_psr"/>
    <property type="match status" value="1"/>
</dbReference>
<evidence type="ECO:0000256" key="1">
    <source>
        <dbReference type="ARBA" id="ARBA00006068"/>
    </source>
</evidence>
<dbReference type="InterPro" id="IPR004474">
    <property type="entry name" value="LytR_CpsA_psr"/>
</dbReference>
<comment type="similarity">
    <text evidence="1">Belongs to the LytR/CpsA/Psr (LCP) family.</text>
</comment>
<keyword evidence="5" id="KW-1185">Reference proteome</keyword>
<comment type="caution">
    <text evidence="4">The sequence shown here is derived from an EMBL/GenBank/DDBJ whole genome shotgun (WGS) entry which is preliminary data.</text>
</comment>
<feature type="domain" description="Cell envelope-related transcriptional attenuator" evidence="3">
    <location>
        <begin position="81"/>
        <end position="232"/>
    </location>
</feature>
<dbReference type="Gene3D" id="3.40.630.190">
    <property type="entry name" value="LCP protein"/>
    <property type="match status" value="1"/>
</dbReference>